<sequence length="123" mass="13725">MAGSHAEDVDGYLAEVADPDRVTALVRIRELCLTRLGDHEEVMAYGMPAYRRPGGEPEIAFANQKQYISFYLMRPDVREAFGERLADQDMGKGCLRFRRAERIDFALVEDLLKAVAAGPGESC</sequence>
<evidence type="ECO:0000313" key="2">
    <source>
        <dbReference type="EMBL" id="SDM92913.1"/>
    </source>
</evidence>
<gene>
    <name evidence="2" type="ORF">SAMN05444921_115128</name>
</gene>
<accession>A0A1G9X9B8</accession>
<dbReference type="Proteomes" id="UP000199063">
    <property type="component" value="Unassembled WGS sequence"/>
</dbReference>
<dbReference type="EMBL" id="FNHI01000015">
    <property type="protein sequence ID" value="SDM92913.1"/>
    <property type="molecule type" value="Genomic_DNA"/>
</dbReference>
<reference evidence="3" key="1">
    <citation type="submission" date="2016-10" db="EMBL/GenBank/DDBJ databases">
        <authorList>
            <person name="Varghese N."/>
            <person name="Submissions S."/>
        </authorList>
    </citation>
    <scope>NUCLEOTIDE SEQUENCE [LARGE SCALE GENOMIC DNA]</scope>
    <source>
        <strain evidence="3">CGMCC 4.7042</strain>
    </source>
</reference>
<dbReference type="GeneID" id="40831765"/>
<dbReference type="OrthoDB" id="9813231at2"/>
<protein>
    <recommendedName>
        <fullName evidence="1">YdhG-like domain-containing protein</fullName>
    </recommendedName>
</protein>
<dbReference type="Pfam" id="PF08818">
    <property type="entry name" value="DUF1801"/>
    <property type="match status" value="1"/>
</dbReference>
<proteinExistence type="predicted"/>
<dbReference type="Gene3D" id="3.90.1150.200">
    <property type="match status" value="1"/>
</dbReference>
<evidence type="ECO:0000313" key="3">
    <source>
        <dbReference type="Proteomes" id="UP000199063"/>
    </source>
</evidence>
<dbReference type="STRING" id="1196353.SAMN05444921_115128"/>
<feature type="domain" description="YdhG-like" evidence="1">
    <location>
        <begin position="24"/>
        <end position="114"/>
    </location>
</feature>
<dbReference type="SUPFAM" id="SSF159888">
    <property type="entry name" value="YdhG-like"/>
    <property type="match status" value="1"/>
</dbReference>
<name>A0A1G9X9B8_9ACTN</name>
<dbReference type="AlphaFoldDB" id="A0A1G9X9B8"/>
<dbReference type="RefSeq" id="WP_093657615.1">
    <property type="nucleotide sequence ID" value="NZ_FNHI01000015.1"/>
</dbReference>
<evidence type="ECO:0000259" key="1">
    <source>
        <dbReference type="Pfam" id="PF08818"/>
    </source>
</evidence>
<keyword evidence="3" id="KW-1185">Reference proteome</keyword>
<organism evidence="2 3">
    <name type="scientific">Streptomyces wuyuanensis</name>
    <dbReference type="NCBI Taxonomy" id="1196353"/>
    <lineage>
        <taxon>Bacteria</taxon>
        <taxon>Bacillati</taxon>
        <taxon>Actinomycetota</taxon>
        <taxon>Actinomycetes</taxon>
        <taxon>Kitasatosporales</taxon>
        <taxon>Streptomycetaceae</taxon>
        <taxon>Streptomyces</taxon>
    </lineage>
</organism>
<dbReference type="InterPro" id="IPR014922">
    <property type="entry name" value="YdhG-like"/>
</dbReference>